<dbReference type="InterPro" id="IPR026913">
    <property type="entry name" value="METTL24"/>
</dbReference>
<dbReference type="AlphaFoldDB" id="A0A9W6LQU7"/>
<sequence>MDVLKAYLDWRRRAFPASKTDLDWRVAEIAHRLDEMRDRLDSLGHTQAAVLARVMEPPPPPPLPPPPEPAPARSDAQGSPKTQRCLLDLLRLLSPFAADGVTKVRVGSAHDGGYVQLDDISTLQLALSFGVGDNDSWDVAMAEKGLPVQQFDHTVEAAPSSHPLLSFHRKEVATVSSATCVSLAELVEGLPEDRPSVILKMDIEGAEWDVLDQARESDLAKIGQFVCEFHSLSELRDLGFYCRARRVLEKLNSHFAVVHVHGNNFGGLENVHNIALPEVIEISYANRRLYSFSPCAEIFPTPLDAPNDPTRADIFLGRFQF</sequence>
<feature type="region of interest" description="Disordered" evidence="1">
    <location>
        <begin position="54"/>
        <end position="80"/>
    </location>
</feature>
<evidence type="ECO:0000313" key="3">
    <source>
        <dbReference type="EMBL" id="GLI91838.1"/>
    </source>
</evidence>
<comment type="caution">
    <text evidence="3">The sequence shown here is derived from an EMBL/GenBank/DDBJ whole genome shotgun (WGS) entry which is preliminary data.</text>
</comment>
<evidence type="ECO:0000256" key="1">
    <source>
        <dbReference type="SAM" id="MobiDB-lite"/>
    </source>
</evidence>
<dbReference type="Pfam" id="PF05050">
    <property type="entry name" value="Methyltransf_21"/>
    <property type="match status" value="1"/>
</dbReference>
<organism evidence="3 4">
    <name type="scientific">Methylocystis echinoides</name>
    <dbReference type="NCBI Taxonomy" id="29468"/>
    <lineage>
        <taxon>Bacteria</taxon>
        <taxon>Pseudomonadati</taxon>
        <taxon>Pseudomonadota</taxon>
        <taxon>Alphaproteobacteria</taxon>
        <taxon>Hyphomicrobiales</taxon>
        <taxon>Methylocystaceae</taxon>
        <taxon>Methylocystis</taxon>
    </lineage>
</organism>
<feature type="domain" description="Methyltransferase FkbM" evidence="2">
    <location>
        <begin position="151"/>
        <end position="231"/>
    </location>
</feature>
<feature type="compositionally biased region" description="Pro residues" evidence="1">
    <location>
        <begin position="56"/>
        <end position="70"/>
    </location>
</feature>
<keyword evidence="4" id="KW-1185">Reference proteome</keyword>
<dbReference type="Proteomes" id="UP001144323">
    <property type="component" value="Unassembled WGS sequence"/>
</dbReference>
<dbReference type="EMBL" id="BSEC01000001">
    <property type="protein sequence ID" value="GLI91838.1"/>
    <property type="molecule type" value="Genomic_DNA"/>
</dbReference>
<dbReference type="PANTHER" id="PTHR32026">
    <property type="entry name" value="METHYLTRANSFERASE-LIKE PROTEIN 24"/>
    <property type="match status" value="1"/>
</dbReference>
<reference evidence="3" key="1">
    <citation type="journal article" date="2023" name="Int. J. Syst. Evol. Microbiol.">
        <title>Methylocystis iwaonis sp. nov., a type II methane-oxidizing bacterium from surface soil of a rice paddy field in Japan, and emended description of the genus Methylocystis (ex Whittenbury et al. 1970) Bowman et al. 1993.</title>
        <authorList>
            <person name="Kaise H."/>
            <person name="Sawadogo J.B."/>
            <person name="Alam M.S."/>
            <person name="Ueno C."/>
            <person name="Dianou D."/>
            <person name="Shinjo R."/>
            <person name="Asakawa S."/>
        </authorList>
    </citation>
    <scope>NUCLEOTIDE SEQUENCE</scope>
    <source>
        <strain evidence="3">LMG27198</strain>
    </source>
</reference>
<dbReference type="InterPro" id="IPR006342">
    <property type="entry name" value="FkbM_mtfrase"/>
</dbReference>
<name>A0A9W6LQU7_9HYPH</name>
<dbReference type="Gene3D" id="3.40.50.150">
    <property type="entry name" value="Vaccinia Virus protein VP39"/>
    <property type="match status" value="1"/>
</dbReference>
<gene>
    <name evidence="3" type="ORF">LMG27198_08300</name>
</gene>
<evidence type="ECO:0000313" key="4">
    <source>
        <dbReference type="Proteomes" id="UP001144323"/>
    </source>
</evidence>
<proteinExistence type="predicted"/>
<protein>
    <recommendedName>
        <fullName evidence="2">Methyltransferase FkbM domain-containing protein</fullName>
    </recommendedName>
</protein>
<accession>A0A9W6LQU7</accession>
<dbReference type="SUPFAM" id="SSF53335">
    <property type="entry name" value="S-adenosyl-L-methionine-dependent methyltransferases"/>
    <property type="match status" value="1"/>
</dbReference>
<dbReference type="PANTHER" id="PTHR32026:SF10">
    <property type="entry name" value="METHYLTRANSFERASE-LIKE PROTEIN 24-RELATED"/>
    <property type="match status" value="1"/>
</dbReference>
<dbReference type="RefSeq" id="WP_281800691.1">
    <property type="nucleotide sequence ID" value="NZ_BSEC01000001.1"/>
</dbReference>
<evidence type="ECO:0000259" key="2">
    <source>
        <dbReference type="Pfam" id="PF05050"/>
    </source>
</evidence>
<dbReference type="InterPro" id="IPR029063">
    <property type="entry name" value="SAM-dependent_MTases_sf"/>
</dbReference>